<evidence type="ECO:0000313" key="1">
    <source>
        <dbReference type="EMBL" id="KAI4805582.1"/>
    </source>
</evidence>
<comment type="caution">
    <text evidence="1">The sequence shown here is derived from an EMBL/GenBank/DDBJ whole genome shotgun (WGS) entry which is preliminary data.</text>
</comment>
<gene>
    <name evidence="1" type="ORF">KUCAC02_010186</name>
</gene>
<keyword evidence="2" id="KW-1185">Reference proteome</keyword>
<organism evidence="1 2">
    <name type="scientific">Chaenocephalus aceratus</name>
    <name type="common">Blackfin icefish</name>
    <name type="synonym">Chaenichthys aceratus</name>
    <dbReference type="NCBI Taxonomy" id="36190"/>
    <lineage>
        <taxon>Eukaryota</taxon>
        <taxon>Metazoa</taxon>
        <taxon>Chordata</taxon>
        <taxon>Craniata</taxon>
        <taxon>Vertebrata</taxon>
        <taxon>Euteleostomi</taxon>
        <taxon>Actinopterygii</taxon>
        <taxon>Neopterygii</taxon>
        <taxon>Teleostei</taxon>
        <taxon>Neoteleostei</taxon>
        <taxon>Acanthomorphata</taxon>
        <taxon>Eupercaria</taxon>
        <taxon>Perciformes</taxon>
        <taxon>Notothenioidei</taxon>
        <taxon>Channichthyidae</taxon>
        <taxon>Chaenocephalus</taxon>
    </lineage>
</organism>
<proteinExistence type="predicted"/>
<name>A0ACB9VZ33_CHAAC</name>
<dbReference type="EMBL" id="CM043805">
    <property type="protein sequence ID" value="KAI4805582.1"/>
    <property type="molecule type" value="Genomic_DNA"/>
</dbReference>
<reference evidence="1" key="1">
    <citation type="submission" date="2022-05" db="EMBL/GenBank/DDBJ databases">
        <title>Chromosome-level genome of Chaenocephalus aceratus.</title>
        <authorList>
            <person name="Park H."/>
        </authorList>
    </citation>
    <scope>NUCLEOTIDE SEQUENCE</scope>
    <source>
        <strain evidence="1">KU_202001</strain>
    </source>
</reference>
<protein>
    <submittedName>
        <fullName evidence="1">Uncharacterized protein</fullName>
    </submittedName>
</protein>
<sequence length="337" mass="38028">MEEINDYVETVKPLTPRSAIQEGPWRFPRAPVFGFRLLSVFPLAVLIGLTVYCHYSEDGAAAHLSAVKANLTECLQDRDQQLSSMAEERDTLNANLTEKTREVDRLQTLSKQNQDSVLLLTEERDRLKVSLSGKTKEVDRLQGLVEKDHNSVGGAAAYLSTVKANLSSVTEERDNLTERLINQLKASLTEKTREVDRLQSLMDKEKACPAGWRKSGCSCYVLSPEKASWEQSRQNCTARAADLVILDSYEEQEFITSMIKEQTWIGLNDINQEGTWKWVDGTPLTLKYWGSTPDNGSGDPVWGEEDCASLVDGRETRTNWNDLRCATRLQWICEKMA</sequence>
<accession>A0ACB9VZ33</accession>
<dbReference type="Proteomes" id="UP001057452">
    <property type="component" value="Chromosome 21"/>
</dbReference>
<evidence type="ECO:0000313" key="2">
    <source>
        <dbReference type="Proteomes" id="UP001057452"/>
    </source>
</evidence>